<feature type="transmembrane region" description="Helical" evidence="2">
    <location>
        <begin position="474"/>
        <end position="498"/>
    </location>
</feature>
<dbReference type="SUPFAM" id="SSF103473">
    <property type="entry name" value="MFS general substrate transporter"/>
    <property type="match status" value="1"/>
</dbReference>
<dbReference type="InterPro" id="IPR036259">
    <property type="entry name" value="MFS_trans_sf"/>
</dbReference>
<dbReference type="Gene3D" id="1.20.1250.20">
    <property type="entry name" value="MFS general substrate transporter like domains"/>
    <property type="match status" value="1"/>
</dbReference>
<reference evidence="4" key="1">
    <citation type="journal article" date="2017" name="bioRxiv">
        <title>Comparative analysis of the genomes of Stylophora pistillata and Acropora digitifera provides evidence for extensive differences between species of corals.</title>
        <authorList>
            <person name="Voolstra C.R."/>
            <person name="Li Y."/>
            <person name="Liew Y.J."/>
            <person name="Baumgarten S."/>
            <person name="Zoccola D."/>
            <person name="Flot J.-F."/>
            <person name="Tambutte S."/>
            <person name="Allemand D."/>
            <person name="Aranda M."/>
        </authorList>
    </citation>
    <scope>NUCLEOTIDE SEQUENCE [LARGE SCALE GENOMIC DNA]</scope>
</reference>
<feature type="transmembrane region" description="Helical" evidence="2">
    <location>
        <begin position="547"/>
        <end position="565"/>
    </location>
</feature>
<keyword evidence="4" id="KW-1185">Reference proteome</keyword>
<evidence type="ECO:0000256" key="2">
    <source>
        <dbReference type="SAM" id="Phobius"/>
    </source>
</evidence>
<sequence>MGCAFSRDNRRVPRVFRRKKTAISKKYVLSSLQDVHSNENKHYTSSSSFATPRTLSVTPKMFTSGCYTPDVAPSTLIWLMGAKDLLEDSIPELVTHNKRVENNGEVVERVSKDTEEEKSGVQNESKGDNATVLEEELPSCLHYEGFHEKGFHWFTLYSSVLNETIGDLSLNCIPDAIATVLKGSKEPIIIVYKNSDNSTTYLSEWSGEILDRICSRFDNQVLRIVLCKPSWFAQTSVKDESEKFFSVRVTEKLTFARNATEFAKLTGRSRTPVVYNFNGLEREEVIYFDYLANKMYHKALAVRLAYGSMSLFIAILHNVFLLYYVDIFVSVYKIDRNSFWLGEAIFLVWNSLNDPLFGWLSDHRALGKDQSGMSQSEIIQKRFRSLLMYGPLFTLSFLCIWFRWGHPSIQFVICLCLYDGFLTMIDLNHLALLADLALSSEDRTTLNWYCSVFSGCGSLSVFLSYQFWDRDNMVPFHIFCAILTMFSLTGFLVSSFLLKKHFATKKVKVDTPDQEERKDVQISTVSDADQTLELKIFVKQLMNHSNFIWFALMNLIQVFHCHFNSNFFPLFLDKLLGDSISPQTGAILLGVSFVAPHINNLYFLGLCRRFGVYTVIKWLFYVKLSLSVIMLMVGPNWPGLLCFYIASNRVFTEGTCKLLNLIISDLVDEDFVLHNRKQAISALIFGTSALFSKPGQTLAPLIGTWLLAEQTGHSLFYSDDLWASSSTDRTSFHDSANSTLRWGCFYVLVYVPIACACFQILVWTRFKLHGSRLQWVKQMREGPWFPFSEV</sequence>
<keyword evidence="2 3" id="KW-0812">Transmembrane</keyword>
<dbReference type="OrthoDB" id="62987at2759"/>
<evidence type="ECO:0000313" key="3">
    <source>
        <dbReference type="EMBL" id="PFX29223.1"/>
    </source>
</evidence>
<feature type="compositionally biased region" description="Basic and acidic residues" evidence="1">
    <location>
        <begin position="109"/>
        <end position="119"/>
    </location>
</feature>
<name>A0A2B4SJF2_STYPI</name>
<feature type="transmembrane region" description="Helical" evidence="2">
    <location>
        <begin position="618"/>
        <end position="637"/>
    </location>
</feature>
<protein>
    <submittedName>
        <fullName evidence="3">Transmembrane protein 180</fullName>
    </submittedName>
</protein>
<evidence type="ECO:0000256" key="1">
    <source>
        <dbReference type="SAM" id="MobiDB-lite"/>
    </source>
</evidence>
<gene>
    <name evidence="3" type="primary">TMEM180</name>
    <name evidence="3" type="ORF">AWC38_SpisGene6032</name>
</gene>
<dbReference type="CDD" id="cd17481">
    <property type="entry name" value="MFS_MFSD13A"/>
    <property type="match status" value="1"/>
</dbReference>
<dbReference type="EMBL" id="LSMT01000069">
    <property type="protein sequence ID" value="PFX29223.1"/>
    <property type="molecule type" value="Genomic_DNA"/>
</dbReference>
<dbReference type="Pfam" id="PF13347">
    <property type="entry name" value="MFS_2"/>
    <property type="match status" value="1"/>
</dbReference>
<feature type="region of interest" description="Disordered" evidence="1">
    <location>
        <begin position="109"/>
        <end position="129"/>
    </location>
</feature>
<keyword evidence="2" id="KW-1133">Transmembrane helix</keyword>
<accession>A0A2B4SJF2</accession>
<feature type="transmembrane region" description="Helical" evidence="2">
    <location>
        <begin position="304"/>
        <end position="325"/>
    </location>
</feature>
<feature type="transmembrane region" description="Helical" evidence="2">
    <location>
        <begin position="585"/>
        <end position="606"/>
    </location>
</feature>
<evidence type="ECO:0000313" key="4">
    <source>
        <dbReference type="Proteomes" id="UP000225706"/>
    </source>
</evidence>
<dbReference type="InterPro" id="IPR040035">
    <property type="entry name" value="TMEM180"/>
</dbReference>
<comment type="caution">
    <text evidence="3">The sequence shown here is derived from an EMBL/GenBank/DDBJ whole genome shotgun (WGS) entry which is preliminary data.</text>
</comment>
<feature type="transmembrane region" description="Helical" evidence="2">
    <location>
        <begin position="446"/>
        <end position="468"/>
    </location>
</feature>
<feature type="transmembrane region" description="Helical" evidence="2">
    <location>
        <begin position="410"/>
        <end position="434"/>
    </location>
</feature>
<feature type="transmembrane region" description="Helical" evidence="2">
    <location>
        <begin position="740"/>
        <end position="763"/>
    </location>
</feature>
<dbReference type="PANTHER" id="PTHR28658">
    <property type="entry name" value="TRANSMEMBRANE PROTEIN 180"/>
    <property type="match status" value="1"/>
</dbReference>
<organism evidence="3 4">
    <name type="scientific">Stylophora pistillata</name>
    <name type="common">Smooth cauliflower coral</name>
    <dbReference type="NCBI Taxonomy" id="50429"/>
    <lineage>
        <taxon>Eukaryota</taxon>
        <taxon>Metazoa</taxon>
        <taxon>Cnidaria</taxon>
        <taxon>Anthozoa</taxon>
        <taxon>Hexacorallia</taxon>
        <taxon>Scleractinia</taxon>
        <taxon>Astrocoeniina</taxon>
        <taxon>Pocilloporidae</taxon>
        <taxon>Stylophora</taxon>
    </lineage>
</organism>
<dbReference type="Proteomes" id="UP000225706">
    <property type="component" value="Unassembled WGS sequence"/>
</dbReference>
<feature type="transmembrane region" description="Helical" evidence="2">
    <location>
        <begin position="386"/>
        <end position="404"/>
    </location>
</feature>
<dbReference type="STRING" id="50429.A0A2B4SJF2"/>
<dbReference type="AlphaFoldDB" id="A0A2B4SJF2"/>
<dbReference type="PANTHER" id="PTHR28658:SF3">
    <property type="entry name" value="TRANSMEMBRANE PROTEIN 180"/>
    <property type="match status" value="1"/>
</dbReference>
<proteinExistence type="predicted"/>
<keyword evidence="2" id="KW-0472">Membrane</keyword>